<reference evidence="4" key="2">
    <citation type="submission" date="2025-08" db="UniProtKB">
        <authorList>
            <consortium name="RefSeq"/>
        </authorList>
    </citation>
    <scope>IDENTIFICATION</scope>
    <source>
        <tissue evidence="4">Leaf</tissue>
    </source>
</reference>
<feature type="chain" id="PRO_5046413113" evidence="2">
    <location>
        <begin position="23"/>
        <end position="180"/>
    </location>
</feature>
<dbReference type="PANTHER" id="PTHR34222">
    <property type="entry name" value="GAG_PRE-INTEGRS DOMAIN-CONTAINING PROTEIN"/>
    <property type="match status" value="1"/>
</dbReference>
<dbReference type="GeneID" id="130468070"/>
<evidence type="ECO:0000313" key="4">
    <source>
        <dbReference type="RefSeq" id="XP_056693607.1"/>
    </source>
</evidence>
<organism evidence="3 4">
    <name type="scientific">Spinacia oleracea</name>
    <name type="common">Spinach</name>
    <dbReference type="NCBI Taxonomy" id="3562"/>
    <lineage>
        <taxon>Eukaryota</taxon>
        <taxon>Viridiplantae</taxon>
        <taxon>Streptophyta</taxon>
        <taxon>Embryophyta</taxon>
        <taxon>Tracheophyta</taxon>
        <taxon>Spermatophyta</taxon>
        <taxon>Magnoliopsida</taxon>
        <taxon>eudicotyledons</taxon>
        <taxon>Gunneridae</taxon>
        <taxon>Pentapetalae</taxon>
        <taxon>Caryophyllales</taxon>
        <taxon>Chenopodiaceae</taxon>
        <taxon>Chenopodioideae</taxon>
        <taxon>Anserineae</taxon>
        <taxon>Spinacia</taxon>
    </lineage>
</organism>
<feature type="signal peptide" evidence="2">
    <location>
        <begin position="1"/>
        <end position="22"/>
    </location>
</feature>
<accession>A0ABM3RDB7</accession>
<sequence>MPGRIFLVQNLFLLLTKHSIWCCKQKNKRRLQEIQGNVEMSAFQASRQFQGGKQNFGNFQKKDFREMKRIKQELKCDHCDMKGHTKDGCFKLIGYPDWFKGPKGKTVNKLAANVGRIEQGAQQDTPFDHDGEGGRTGNVKPDTNLISAVVQEVMKAFQDKQGGASTSGKTNGMSNFAGPY</sequence>
<name>A0ABM3RDB7_SPIOL</name>
<feature type="region of interest" description="Disordered" evidence="1">
    <location>
        <begin position="160"/>
        <end position="180"/>
    </location>
</feature>
<evidence type="ECO:0000313" key="3">
    <source>
        <dbReference type="Proteomes" id="UP000813463"/>
    </source>
</evidence>
<reference evidence="3" key="1">
    <citation type="journal article" date="2021" name="Nat. Commun.">
        <title>Genomic analyses provide insights into spinach domestication and the genetic basis of agronomic traits.</title>
        <authorList>
            <person name="Cai X."/>
            <person name="Sun X."/>
            <person name="Xu C."/>
            <person name="Sun H."/>
            <person name="Wang X."/>
            <person name="Ge C."/>
            <person name="Zhang Z."/>
            <person name="Wang Q."/>
            <person name="Fei Z."/>
            <person name="Jiao C."/>
            <person name="Wang Q."/>
        </authorList>
    </citation>
    <scope>NUCLEOTIDE SEQUENCE [LARGE SCALE GENOMIC DNA]</scope>
    <source>
        <strain evidence="3">cv. Varoflay</strain>
    </source>
</reference>
<feature type="region of interest" description="Disordered" evidence="1">
    <location>
        <begin position="118"/>
        <end position="141"/>
    </location>
</feature>
<dbReference type="RefSeq" id="XP_056693607.1">
    <property type="nucleotide sequence ID" value="XM_056837629.1"/>
</dbReference>
<dbReference type="Proteomes" id="UP000813463">
    <property type="component" value="Chromosome 1"/>
</dbReference>
<proteinExistence type="predicted"/>
<keyword evidence="3" id="KW-1185">Reference proteome</keyword>
<keyword evidence="2" id="KW-0732">Signal</keyword>
<evidence type="ECO:0000256" key="1">
    <source>
        <dbReference type="SAM" id="MobiDB-lite"/>
    </source>
</evidence>
<feature type="compositionally biased region" description="Polar residues" evidence="1">
    <location>
        <begin position="163"/>
        <end position="174"/>
    </location>
</feature>
<evidence type="ECO:0000256" key="2">
    <source>
        <dbReference type="SAM" id="SignalP"/>
    </source>
</evidence>
<protein>
    <submittedName>
        <fullName evidence="4">Uncharacterized protein</fullName>
    </submittedName>
</protein>
<dbReference type="PANTHER" id="PTHR34222:SF99">
    <property type="entry name" value="PROTEIN, PUTATIVE-RELATED"/>
    <property type="match status" value="1"/>
</dbReference>
<gene>
    <name evidence="4" type="primary">LOC130468070</name>
</gene>